<dbReference type="SMART" id="SM00228">
    <property type="entry name" value="PDZ"/>
    <property type="match status" value="2"/>
</dbReference>
<feature type="compositionally biased region" description="Polar residues" evidence="4">
    <location>
        <begin position="229"/>
        <end position="238"/>
    </location>
</feature>
<dbReference type="PANTHER" id="PTHR12345">
    <property type="entry name" value="SYNTENIN RELATED"/>
    <property type="match status" value="1"/>
</dbReference>
<proteinExistence type="predicted"/>
<dbReference type="InterPro" id="IPR001478">
    <property type="entry name" value="PDZ"/>
</dbReference>
<feature type="domain" description="PDZ" evidence="6">
    <location>
        <begin position="947"/>
        <end position="1023"/>
    </location>
</feature>
<feature type="compositionally biased region" description="Polar residues" evidence="4">
    <location>
        <begin position="380"/>
        <end position="393"/>
    </location>
</feature>
<feature type="compositionally biased region" description="Polar residues" evidence="4">
    <location>
        <begin position="8"/>
        <end position="22"/>
    </location>
</feature>
<feature type="region of interest" description="Disordered" evidence="4">
    <location>
        <begin position="339"/>
        <end position="393"/>
    </location>
</feature>
<feature type="compositionally biased region" description="Basic and acidic residues" evidence="4">
    <location>
        <begin position="518"/>
        <end position="540"/>
    </location>
</feature>
<evidence type="ECO:0000256" key="3">
    <source>
        <dbReference type="ARBA" id="ARBA00022737"/>
    </source>
</evidence>
<dbReference type="FunFam" id="2.30.42.10:FF:000007">
    <property type="entry name" value="Amyloid beta A4 protein-binding family A member"/>
    <property type="match status" value="1"/>
</dbReference>
<dbReference type="GO" id="GO:0043197">
    <property type="term" value="C:dendritic spine"/>
    <property type="evidence" value="ECO:0007669"/>
    <property type="project" value="TreeGrafter"/>
</dbReference>
<evidence type="ECO:0000256" key="1">
    <source>
        <dbReference type="ARBA" id="ARBA00022448"/>
    </source>
</evidence>
<dbReference type="InterPro" id="IPR051230">
    <property type="entry name" value="APP-Binding"/>
</dbReference>
<feature type="compositionally biased region" description="Polar residues" evidence="4">
    <location>
        <begin position="541"/>
        <end position="555"/>
    </location>
</feature>
<dbReference type="SMART" id="SM00462">
    <property type="entry name" value="PTB"/>
    <property type="match status" value="1"/>
</dbReference>
<evidence type="ECO:0000313" key="7">
    <source>
        <dbReference type="EMBL" id="VDD91874.1"/>
    </source>
</evidence>
<protein>
    <submittedName>
        <fullName evidence="9">PDZ domain-containing protein</fullName>
    </submittedName>
</protein>
<dbReference type="Pfam" id="PF00595">
    <property type="entry name" value="PDZ"/>
    <property type="match status" value="2"/>
</dbReference>
<accession>A0A0N4V9I6</accession>
<dbReference type="SUPFAM" id="SSF50156">
    <property type="entry name" value="PDZ domain-like"/>
    <property type="match status" value="2"/>
</dbReference>
<keyword evidence="3" id="KW-0677">Repeat</keyword>
<dbReference type="Proteomes" id="UP000274131">
    <property type="component" value="Unassembled WGS sequence"/>
</dbReference>
<sequence>MTPYMPQQVANSVSNTTTPSHYQTNLSNSEAYFLQSMQYQEFVQQYFNIMAAASGQPGFDCSHQRIYKILHEMGSRIKFCLQGKLNGIEAQKAFTDSLQAAMHQMQHNLRVSSPFVTDFVGPTTSTGSSATANSSPAPRAANTVNLGKKGCLRATRSSEAIFCSDLDQYTVQKDCQRLLEQHSSSSSLPGDKGPSDCPDQCSKSASTECSKNAANGCKGEYVSAHPSEPGTSGPSSHSELVEESNFGDGCSPKTNESTPKKMPSERVVTGLSEAQLPERSKPTSENSSSQISEDILIKKQMSEIDKQINRRMQNKNIRKINEEEVAQLLNNASDCLASSSSEQPISSFNQSAIPFGSNTGCDSEKHPPPQSLDQLKDSFGLSQPPATASSNQFVPQNNFLQSSLYPFPPGPQINPVQQFPQNAPFPLAATVSQLAQTMPTFPPGTVPTFPPPFPFPSPFFSGTQQQMVAAFLQQLQNNQQTVSESDNENNSEQINNKKEFSTSSTKQNQGEQPWVESDSWHEIDARHKTNSEQPKVKLSDNDQVQQPAENGESTTPVWVMRLQSICQFSRESYLKRIQREEDRNHDETELQRASESMRLFYFLLAVCYNHFIQDTDSVPEEIEDETDHLLSKNERAADEASSKKNPKKEVIVHEPAVLIEGVLFRARYLGSTQLICEGRPTKTSRMLQAQEAVARVKAPDGEMQPSTDIDLFISTEKIMVLNTDLQRISETDVRQDILMDHALRTISYIADIGDLVVLMARRISQSASEEDCNSEDLDSVQRTPKVICHVFESEEASFIAQSIGQAFQVAYVEFLRANGIDDPSYLREIDYQEVLNSQELLGEELEMFSRKETQKDVVVPKKAGEPLGVVVVESGWGSMLPTVVIANLQPGGAASRCNQLNIGDQIIAINGISLVGLPLASAQRTIKGARSSTAVKLTVVSTPPVVEVRIKRPDTKYQLGFSVQNGVICSLLRGGIAERGGIRVGHRIIEINGQSVVAVPHDKIVKMLATAIGEIHMKTMPTSMFRLLTGQEVPNYI</sequence>
<evidence type="ECO:0000256" key="2">
    <source>
        <dbReference type="ARBA" id="ARBA00022553"/>
    </source>
</evidence>
<keyword evidence="2" id="KW-0597">Phosphoprotein</keyword>
<dbReference type="InterPro" id="IPR006020">
    <property type="entry name" value="PTB/PI_dom"/>
</dbReference>
<evidence type="ECO:0000259" key="5">
    <source>
        <dbReference type="PROSITE" id="PS01179"/>
    </source>
</evidence>
<dbReference type="STRING" id="51028.A0A0N4V9I6"/>
<feature type="compositionally biased region" description="Polar residues" evidence="4">
    <location>
        <begin position="481"/>
        <end position="494"/>
    </location>
</feature>
<dbReference type="GO" id="GO:0005737">
    <property type="term" value="C:cytoplasm"/>
    <property type="evidence" value="ECO:0007669"/>
    <property type="project" value="TreeGrafter"/>
</dbReference>
<dbReference type="PANTHER" id="PTHR12345:SF16">
    <property type="entry name" value="X11L, ISOFORM F-RELATED"/>
    <property type="match status" value="1"/>
</dbReference>
<dbReference type="AlphaFoldDB" id="A0A0N4V9I6"/>
<dbReference type="SUPFAM" id="SSF50729">
    <property type="entry name" value="PH domain-like"/>
    <property type="match status" value="1"/>
</dbReference>
<keyword evidence="1" id="KW-0813">Transport</keyword>
<organism evidence="9">
    <name type="scientific">Enterobius vermicularis</name>
    <name type="common">Human pinworm</name>
    <dbReference type="NCBI Taxonomy" id="51028"/>
    <lineage>
        <taxon>Eukaryota</taxon>
        <taxon>Metazoa</taxon>
        <taxon>Ecdysozoa</taxon>
        <taxon>Nematoda</taxon>
        <taxon>Chromadorea</taxon>
        <taxon>Rhabditida</taxon>
        <taxon>Spirurina</taxon>
        <taxon>Oxyuridomorpha</taxon>
        <taxon>Oxyuroidea</taxon>
        <taxon>Oxyuridae</taxon>
        <taxon>Enterobius</taxon>
    </lineage>
</organism>
<dbReference type="FunFam" id="2.30.29.30:FF:000207">
    <property type="entry name" value="Protein CBR-LIN-10, isoform a"/>
    <property type="match status" value="1"/>
</dbReference>
<feature type="region of interest" description="Disordered" evidence="4">
    <location>
        <begin position="225"/>
        <end position="295"/>
    </location>
</feature>
<feature type="compositionally biased region" description="Polar residues" evidence="4">
    <location>
        <begin position="339"/>
        <end position="361"/>
    </location>
</feature>
<evidence type="ECO:0000313" key="8">
    <source>
        <dbReference type="Proteomes" id="UP000274131"/>
    </source>
</evidence>
<feature type="compositionally biased region" description="Polar residues" evidence="4">
    <location>
        <begin position="501"/>
        <end position="511"/>
    </location>
</feature>
<dbReference type="PROSITE" id="PS01179">
    <property type="entry name" value="PID"/>
    <property type="match status" value="1"/>
</dbReference>
<feature type="region of interest" description="Disordered" evidence="4">
    <location>
        <begin position="1"/>
        <end position="22"/>
    </location>
</feature>
<dbReference type="EMBL" id="UXUI01008586">
    <property type="protein sequence ID" value="VDD91874.1"/>
    <property type="molecule type" value="Genomic_DNA"/>
</dbReference>
<evidence type="ECO:0000313" key="9">
    <source>
        <dbReference type="WBParaSite" id="EVEC_0000710401-mRNA-1"/>
    </source>
</evidence>
<dbReference type="CDD" id="cd06720">
    <property type="entry name" value="PDZ1_APBA1_3-like"/>
    <property type="match status" value="1"/>
</dbReference>
<dbReference type="CDD" id="cd06793">
    <property type="entry name" value="PDZ2_APBA1_3-like"/>
    <property type="match status" value="1"/>
</dbReference>
<feature type="domain" description="PID" evidence="5">
    <location>
        <begin position="661"/>
        <end position="843"/>
    </location>
</feature>
<dbReference type="OrthoDB" id="5987010at2759"/>
<feature type="region of interest" description="Disordered" evidence="4">
    <location>
        <begin position="182"/>
        <end position="204"/>
    </location>
</feature>
<dbReference type="InterPro" id="IPR036034">
    <property type="entry name" value="PDZ_sf"/>
</dbReference>
<feature type="region of interest" description="Disordered" evidence="4">
    <location>
        <begin position="477"/>
        <end position="555"/>
    </location>
</feature>
<dbReference type="GO" id="GO:0005886">
    <property type="term" value="C:plasma membrane"/>
    <property type="evidence" value="ECO:0007669"/>
    <property type="project" value="TreeGrafter"/>
</dbReference>
<keyword evidence="8" id="KW-1185">Reference proteome</keyword>
<gene>
    <name evidence="7" type="ORF">EVEC_LOCUS6625</name>
</gene>
<feature type="compositionally biased region" description="Polar residues" evidence="4">
    <location>
        <begin position="283"/>
        <end position="292"/>
    </location>
</feature>
<dbReference type="Pfam" id="PF00640">
    <property type="entry name" value="PID"/>
    <property type="match status" value="1"/>
</dbReference>
<reference evidence="9" key="1">
    <citation type="submission" date="2017-02" db="UniProtKB">
        <authorList>
            <consortium name="WormBaseParasite"/>
        </authorList>
    </citation>
    <scope>IDENTIFICATION</scope>
</reference>
<dbReference type="Gene3D" id="2.30.42.10">
    <property type="match status" value="2"/>
</dbReference>
<dbReference type="CDD" id="cd01208">
    <property type="entry name" value="PTB_X11"/>
    <property type="match status" value="1"/>
</dbReference>
<reference evidence="7 8" key="2">
    <citation type="submission" date="2018-10" db="EMBL/GenBank/DDBJ databases">
        <authorList>
            <consortium name="Pathogen Informatics"/>
        </authorList>
    </citation>
    <scope>NUCLEOTIDE SEQUENCE [LARGE SCALE GENOMIC DNA]</scope>
</reference>
<dbReference type="Gene3D" id="2.30.29.30">
    <property type="entry name" value="Pleckstrin-homology domain (PH domain)/Phosphotyrosine-binding domain (PTB)"/>
    <property type="match status" value="1"/>
</dbReference>
<dbReference type="PROSITE" id="PS50106">
    <property type="entry name" value="PDZ"/>
    <property type="match status" value="2"/>
</dbReference>
<dbReference type="GO" id="GO:0007268">
    <property type="term" value="P:chemical synaptic transmission"/>
    <property type="evidence" value="ECO:0007669"/>
    <property type="project" value="TreeGrafter"/>
</dbReference>
<feature type="domain" description="PDZ" evidence="6">
    <location>
        <begin position="856"/>
        <end position="941"/>
    </location>
</feature>
<dbReference type="InterPro" id="IPR011993">
    <property type="entry name" value="PH-like_dom_sf"/>
</dbReference>
<evidence type="ECO:0000259" key="6">
    <source>
        <dbReference type="PROSITE" id="PS50106"/>
    </source>
</evidence>
<evidence type="ECO:0000256" key="4">
    <source>
        <dbReference type="SAM" id="MobiDB-lite"/>
    </source>
</evidence>
<dbReference type="WBParaSite" id="EVEC_0000710401-mRNA-1">
    <property type="protein sequence ID" value="EVEC_0000710401-mRNA-1"/>
    <property type="gene ID" value="EVEC_0000710401"/>
</dbReference>
<name>A0A0N4V9I6_ENTVE</name>